<accession>A0A9D2MJS1</accession>
<gene>
    <name evidence="3" type="ORF">H9712_00665</name>
</gene>
<dbReference type="PANTHER" id="PTHR30501">
    <property type="entry name" value="UPF0597 PROTEIN YHAM"/>
    <property type="match status" value="1"/>
</dbReference>
<dbReference type="Pfam" id="PF03313">
    <property type="entry name" value="SDH_alpha"/>
    <property type="match status" value="1"/>
</dbReference>
<evidence type="ECO:0000313" key="3">
    <source>
        <dbReference type="EMBL" id="HJB79477.1"/>
    </source>
</evidence>
<feature type="domain" description="Serine dehydratase-like alpha subunit" evidence="2">
    <location>
        <begin position="90"/>
        <end position="419"/>
    </location>
</feature>
<dbReference type="InterPro" id="IPR005130">
    <property type="entry name" value="Ser_deHydtase-like_asu"/>
</dbReference>
<dbReference type="PANTHER" id="PTHR30501:SF2">
    <property type="entry name" value="UPF0597 PROTEIN YHAM"/>
    <property type="match status" value="1"/>
</dbReference>
<name>A0A9D2MJS1_9FIRM</name>
<comment type="caution">
    <text evidence="3">The sequence shown here is derived from an EMBL/GenBank/DDBJ whole genome shotgun (WGS) entry which is preliminary data.</text>
</comment>
<evidence type="ECO:0000259" key="2">
    <source>
        <dbReference type="Pfam" id="PF03313"/>
    </source>
</evidence>
<proteinExistence type="inferred from homology"/>
<dbReference type="HAMAP" id="MF_01845">
    <property type="entry name" value="UPF0597"/>
    <property type="match status" value="1"/>
</dbReference>
<dbReference type="GO" id="GO:0019450">
    <property type="term" value="P:L-cysteine catabolic process to pyruvate"/>
    <property type="evidence" value="ECO:0007669"/>
    <property type="project" value="TreeGrafter"/>
</dbReference>
<dbReference type="PIRSF" id="PIRSF006054">
    <property type="entry name" value="UCP006054"/>
    <property type="match status" value="1"/>
</dbReference>
<reference evidence="3" key="2">
    <citation type="submission" date="2021-04" db="EMBL/GenBank/DDBJ databases">
        <authorList>
            <person name="Gilroy R."/>
        </authorList>
    </citation>
    <scope>NUCLEOTIDE SEQUENCE</scope>
    <source>
        <strain evidence="3">CHK192-8294</strain>
    </source>
</reference>
<organism evidence="3 4">
    <name type="scientific">Candidatus Flavonifractor intestinigallinarum</name>
    <dbReference type="NCBI Taxonomy" id="2838586"/>
    <lineage>
        <taxon>Bacteria</taxon>
        <taxon>Bacillati</taxon>
        <taxon>Bacillota</taxon>
        <taxon>Clostridia</taxon>
        <taxon>Eubacteriales</taxon>
        <taxon>Oscillospiraceae</taxon>
        <taxon>Flavonifractor</taxon>
    </lineage>
</organism>
<sequence>MKKTDPHYQAYLQILREELVPAMGCTEPIALAYGAAVARRALGCLPDTVSVQVSGNLIKNVKSVIVPNTGGLKGIPAAVTAGLVAGDPDKVLEVISVVTEAQKEEMARFLQSHPIGVHLAETPLTFDYTVTLTGGGHTVTLRIANYHTNIVLLEKDGVKEIDIPVEGEQETALTDRSILSIQEIVDFADSVDVDDLRPLLDPQIQCNMAIAEEGLLHAYGANVGKVLMSTEASLERRARAKAAAGSDARMNGCEMPVVIVSGSGNQGITASVPVIEYARSLGIPEERMYRALAVSDLCTIHQKTYIGRLSAFCGAVSAGAGAGAGICYLLGGGYDQVKHTIVNALAFHSGVVCDGAKSSCAAKISMAVEAGIFGYQMYQNGQEFRTGDGIISDGVEHTIQNVGELGRQGMRETDHVILEMMTREPC</sequence>
<evidence type="ECO:0000313" key="4">
    <source>
        <dbReference type="Proteomes" id="UP000823921"/>
    </source>
</evidence>
<keyword evidence="3" id="KW-0456">Lyase</keyword>
<protein>
    <recommendedName>
        <fullName evidence="1">UPF0597 protein H9712_00665</fullName>
    </recommendedName>
</protein>
<dbReference type="Proteomes" id="UP000823921">
    <property type="component" value="Unassembled WGS sequence"/>
</dbReference>
<dbReference type="InterPro" id="IPR021144">
    <property type="entry name" value="UPF0597"/>
</dbReference>
<dbReference type="AlphaFoldDB" id="A0A9D2MJS1"/>
<reference evidence="3" key="1">
    <citation type="journal article" date="2021" name="PeerJ">
        <title>Extensive microbial diversity within the chicken gut microbiome revealed by metagenomics and culture.</title>
        <authorList>
            <person name="Gilroy R."/>
            <person name="Ravi A."/>
            <person name="Getino M."/>
            <person name="Pursley I."/>
            <person name="Horton D.L."/>
            <person name="Alikhan N.F."/>
            <person name="Baker D."/>
            <person name="Gharbi K."/>
            <person name="Hall N."/>
            <person name="Watson M."/>
            <person name="Adriaenssens E.M."/>
            <person name="Foster-Nyarko E."/>
            <person name="Jarju S."/>
            <person name="Secka A."/>
            <person name="Antonio M."/>
            <person name="Oren A."/>
            <person name="Chaudhuri R.R."/>
            <person name="La Ragione R."/>
            <person name="Hildebrand F."/>
            <person name="Pallen M.J."/>
        </authorList>
    </citation>
    <scope>NUCLEOTIDE SEQUENCE</scope>
    <source>
        <strain evidence="3">CHK192-8294</strain>
    </source>
</reference>
<dbReference type="EMBL" id="DWXO01000007">
    <property type="protein sequence ID" value="HJB79477.1"/>
    <property type="molecule type" value="Genomic_DNA"/>
</dbReference>
<evidence type="ECO:0000256" key="1">
    <source>
        <dbReference type="HAMAP-Rule" id="MF_01845"/>
    </source>
</evidence>
<dbReference type="GO" id="GO:0080146">
    <property type="term" value="F:L-cysteine desulfhydrase activity"/>
    <property type="evidence" value="ECO:0007669"/>
    <property type="project" value="TreeGrafter"/>
</dbReference>
<comment type="similarity">
    <text evidence="1">Belongs to the UPF0597 family.</text>
</comment>